<keyword evidence="2" id="KW-0472">Membrane</keyword>
<protein>
    <submittedName>
        <fullName evidence="3">Uncharacterized protein</fullName>
    </submittedName>
</protein>
<dbReference type="Proteomes" id="UP000037035">
    <property type="component" value="Unassembled WGS sequence"/>
</dbReference>
<feature type="compositionally biased region" description="Polar residues" evidence="1">
    <location>
        <begin position="114"/>
        <end position="125"/>
    </location>
</feature>
<feature type="region of interest" description="Disordered" evidence="1">
    <location>
        <begin position="114"/>
        <end position="175"/>
    </location>
</feature>
<organism evidence="3 4">
    <name type="scientific">Puccinia sorghi</name>
    <dbReference type="NCBI Taxonomy" id="27349"/>
    <lineage>
        <taxon>Eukaryota</taxon>
        <taxon>Fungi</taxon>
        <taxon>Dikarya</taxon>
        <taxon>Basidiomycota</taxon>
        <taxon>Pucciniomycotina</taxon>
        <taxon>Pucciniomycetes</taxon>
        <taxon>Pucciniales</taxon>
        <taxon>Pucciniaceae</taxon>
        <taxon>Puccinia</taxon>
    </lineage>
</organism>
<proteinExistence type="predicted"/>
<evidence type="ECO:0000313" key="4">
    <source>
        <dbReference type="Proteomes" id="UP000037035"/>
    </source>
</evidence>
<accession>A0A0L6V4T1</accession>
<gene>
    <name evidence="3" type="ORF">VP01_2589g3</name>
</gene>
<comment type="caution">
    <text evidence="3">The sequence shown here is derived from an EMBL/GenBank/DDBJ whole genome shotgun (WGS) entry which is preliminary data.</text>
</comment>
<evidence type="ECO:0000256" key="2">
    <source>
        <dbReference type="SAM" id="Phobius"/>
    </source>
</evidence>
<dbReference type="VEuPathDB" id="FungiDB:VP01_2589g3"/>
<keyword evidence="4" id="KW-1185">Reference proteome</keyword>
<reference evidence="3 4" key="1">
    <citation type="submission" date="2015-08" db="EMBL/GenBank/DDBJ databases">
        <title>Next Generation Sequencing and Analysis of the Genome of Puccinia sorghi L Schw, the Causal Agent of Maize Common Rust.</title>
        <authorList>
            <person name="Rochi L."/>
            <person name="Burguener G."/>
            <person name="Darino M."/>
            <person name="Turjanski A."/>
            <person name="Kreff E."/>
            <person name="Dieguez M.J."/>
            <person name="Sacco F."/>
        </authorList>
    </citation>
    <scope>NUCLEOTIDE SEQUENCE [LARGE SCALE GENOMIC DNA]</scope>
    <source>
        <strain evidence="3 4">RO10H11247</strain>
    </source>
</reference>
<keyword evidence="2" id="KW-1133">Transmembrane helix</keyword>
<feature type="transmembrane region" description="Helical" evidence="2">
    <location>
        <begin position="25"/>
        <end position="43"/>
    </location>
</feature>
<keyword evidence="2" id="KW-0812">Transmembrane</keyword>
<evidence type="ECO:0000313" key="3">
    <source>
        <dbReference type="EMBL" id="KNZ55768.1"/>
    </source>
</evidence>
<dbReference type="EMBL" id="LAVV01007489">
    <property type="protein sequence ID" value="KNZ55768.1"/>
    <property type="molecule type" value="Genomic_DNA"/>
</dbReference>
<evidence type="ECO:0000256" key="1">
    <source>
        <dbReference type="SAM" id="MobiDB-lite"/>
    </source>
</evidence>
<sequence>MLIICNPSRTLSPYSHSTKKIKTKMAIFLIVYYIYFEIIKLVYPFSSPFWMCNPPDVAPLVWRGCPSKIPGDWGSQNKSQKFNPEGCGSEINIVLEDQILKLNPQGLHVKIDSKTGQNYTKSPRTPQNPNPNHPKTHKMNPKAPKPSQPPKHYQSQLESITKKSKQSIKNSKEDNKKKVKKFSILIGCPFSAQANFHKATEDWYSETDYLIYDHPASEYPQAHVENRSLPQLSTPNNLHSFGVDSCLVMEENVECYTGALQFLHLVISKHSDQCYSINQRSRSSSEYSQPLVQLNQDFIAYVERTWIPLVPWLASKELLYWLKYLSIILFLLFFPIKCVLSLLNSSVLASSHFLQHYPKYPSNSYSASLDNPFTVINYFTEFISVEFLCPILHFLHTIEIPFDRCQ</sequence>
<name>A0A0L6V4T1_9BASI</name>
<dbReference type="AlphaFoldDB" id="A0A0L6V4T1"/>